<organism evidence="2 3">
    <name type="scientific">Catenaria anguillulae PL171</name>
    <dbReference type="NCBI Taxonomy" id="765915"/>
    <lineage>
        <taxon>Eukaryota</taxon>
        <taxon>Fungi</taxon>
        <taxon>Fungi incertae sedis</taxon>
        <taxon>Blastocladiomycota</taxon>
        <taxon>Blastocladiomycetes</taxon>
        <taxon>Blastocladiales</taxon>
        <taxon>Catenariaceae</taxon>
        <taxon>Catenaria</taxon>
    </lineage>
</organism>
<dbReference type="AlphaFoldDB" id="A0A1Y2HN05"/>
<evidence type="ECO:0000313" key="2">
    <source>
        <dbReference type="EMBL" id="ORZ35960.1"/>
    </source>
</evidence>
<sequence>MMLPHCNVLRVLKNPTKPQEHHVQQQQQQSTHETRLLVARFLTNRPAYSWARRDPDIVAPLPPFVQEKRSPGDSAAPPYTFIPAPLTSFHMPHPLANPEQGKSSPSNPKFVENGPAYESKRTSTVESCTSRPSTGTHETGAGAVNALDAVDNMDDMDDVLANQAIIQLIAAGDDTEPWPKSVMGAGPQSPACSLPAAIMAVITDCCPTIDPATRLGDRNGGASNVEERGDSGEHVRVGRPDLECGEIVVGQKEIEHHQEADLEAILCWEAREAPVSSHAILISPLTFHESI</sequence>
<protein>
    <submittedName>
        <fullName evidence="2">Uncharacterized protein</fullName>
    </submittedName>
</protein>
<name>A0A1Y2HN05_9FUNG</name>
<keyword evidence="3" id="KW-1185">Reference proteome</keyword>
<reference evidence="2 3" key="1">
    <citation type="submission" date="2016-07" db="EMBL/GenBank/DDBJ databases">
        <title>Pervasive Adenine N6-methylation of Active Genes in Fungi.</title>
        <authorList>
            <consortium name="DOE Joint Genome Institute"/>
            <person name="Mondo S.J."/>
            <person name="Dannebaum R.O."/>
            <person name="Kuo R.C."/>
            <person name="Labutti K."/>
            <person name="Haridas S."/>
            <person name="Kuo A."/>
            <person name="Salamov A."/>
            <person name="Ahrendt S.R."/>
            <person name="Lipzen A."/>
            <person name="Sullivan W."/>
            <person name="Andreopoulos W.B."/>
            <person name="Clum A."/>
            <person name="Lindquist E."/>
            <person name="Daum C."/>
            <person name="Ramamoorthy G.K."/>
            <person name="Gryganskyi A."/>
            <person name="Culley D."/>
            <person name="Magnuson J.K."/>
            <person name="James T.Y."/>
            <person name="O'Malley M.A."/>
            <person name="Stajich J.E."/>
            <person name="Spatafora J.W."/>
            <person name="Visel A."/>
            <person name="Grigoriev I.V."/>
        </authorList>
    </citation>
    <scope>NUCLEOTIDE SEQUENCE [LARGE SCALE GENOMIC DNA]</scope>
    <source>
        <strain evidence="2 3">PL171</strain>
    </source>
</reference>
<feature type="compositionally biased region" description="Polar residues" evidence="1">
    <location>
        <begin position="124"/>
        <end position="137"/>
    </location>
</feature>
<evidence type="ECO:0000313" key="3">
    <source>
        <dbReference type="Proteomes" id="UP000193411"/>
    </source>
</evidence>
<dbReference type="Proteomes" id="UP000193411">
    <property type="component" value="Unassembled WGS sequence"/>
</dbReference>
<feature type="region of interest" description="Disordered" evidence="1">
    <location>
        <begin position="90"/>
        <end position="140"/>
    </location>
</feature>
<comment type="caution">
    <text evidence="2">The sequence shown here is derived from an EMBL/GenBank/DDBJ whole genome shotgun (WGS) entry which is preliminary data.</text>
</comment>
<feature type="compositionally biased region" description="Basic and acidic residues" evidence="1">
    <location>
        <begin position="225"/>
        <end position="237"/>
    </location>
</feature>
<evidence type="ECO:0000256" key="1">
    <source>
        <dbReference type="SAM" id="MobiDB-lite"/>
    </source>
</evidence>
<proteinExistence type="predicted"/>
<feature type="region of interest" description="Disordered" evidence="1">
    <location>
        <begin position="217"/>
        <end position="237"/>
    </location>
</feature>
<gene>
    <name evidence="2" type="ORF">BCR44DRAFT_33812</name>
</gene>
<dbReference type="EMBL" id="MCFL01000019">
    <property type="protein sequence ID" value="ORZ35960.1"/>
    <property type="molecule type" value="Genomic_DNA"/>
</dbReference>
<accession>A0A1Y2HN05</accession>